<feature type="transmembrane region" description="Helical" evidence="8">
    <location>
        <begin position="777"/>
        <end position="798"/>
    </location>
</feature>
<comment type="caution">
    <text evidence="7">Lacks conserved residue(s) required for the propagation of feature annotation.</text>
</comment>
<dbReference type="OrthoDB" id="69646at2759"/>
<evidence type="ECO:0000256" key="2">
    <source>
        <dbReference type="ARBA" id="ARBA00005542"/>
    </source>
</evidence>
<evidence type="ECO:0000313" key="10">
    <source>
        <dbReference type="EMBL" id="JAB88875.1"/>
    </source>
</evidence>
<evidence type="ECO:0000256" key="5">
    <source>
        <dbReference type="ARBA" id="ARBA00022989"/>
    </source>
</evidence>
<gene>
    <name evidence="10" type="primary">TMM8B</name>
</gene>
<evidence type="ECO:0000256" key="7">
    <source>
        <dbReference type="PROSITE-ProRule" id="PRU00076"/>
    </source>
</evidence>
<evidence type="ECO:0000259" key="9">
    <source>
        <dbReference type="PROSITE" id="PS50026"/>
    </source>
</evidence>
<dbReference type="PANTHER" id="PTHR14319:SF3">
    <property type="entry name" value="TRANSMEMBRANE PROTEIN-LIKE PROTEIN"/>
    <property type="match status" value="1"/>
</dbReference>
<proteinExistence type="evidence at transcript level"/>
<dbReference type="InterPro" id="IPR021910">
    <property type="entry name" value="NGX6/PGAP6/MYMK"/>
</dbReference>
<dbReference type="PROSITE" id="PS00022">
    <property type="entry name" value="EGF_1"/>
    <property type="match status" value="1"/>
</dbReference>
<organism evidence="10">
    <name type="scientific">Ceratitis capitata</name>
    <name type="common">Mediterranean fruit fly</name>
    <name type="synonym">Tephritis capitata</name>
    <dbReference type="NCBI Taxonomy" id="7213"/>
    <lineage>
        <taxon>Eukaryota</taxon>
        <taxon>Metazoa</taxon>
        <taxon>Ecdysozoa</taxon>
        <taxon>Arthropoda</taxon>
        <taxon>Hexapoda</taxon>
        <taxon>Insecta</taxon>
        <taxon>Pterygota</taxon>
        <taxon>Neoptera</taxon>
        <taxon>Endopterygota</taxon>
        <taxon>Diptera</taxon>
        <taxon>Brachycera</taxon>
        <taxon>Muscomorpha</taxon>
        <taxon>Tephritoidea</taxon>
        <taxon>Tephritidae</taxon>
        <taxon>Ceratitis</taxon>
        <taxon>Ceratitis</taxon>
    </lineage>
</organism>
<feature type="domain" description="EGF-like" evidence="9">
    <location>
        <begin position="728"/>
        <end position="768"/>
    </location>
</feature>
<keyword evidence="4 8" id="KW-0812">Transmembrane</keyword>
<dbReference type="AlphaFoldDB" id="W8AJT0"/>
<name>W8AJT0_CERCA</name>
<protein>
    <submittedName>
        <fullName evidence="10">Transmembrane protein 8B</fullName>
    </submittedName>
</protein>
<feature type="transmembrane region" description="Helical" evidence="8">
    <location>
        <begin position="805"/>
        <end position="824"/>
    </location>
</feature>
<feature type="transmembrane region" description="Helical" evidence="8">
    <location>
        <begin position="926"/>
        <end position="947"/>
    </location>
</feature>
<dbReference type="PROSITE" id="PS01186">
    <property type="entry name" value="EGF_2"/>
    <property type="match status" value="1"/>
</dbReference>
<dbReference type="PANTHER" id="PTHR14319">
    <property type="entry name" value="FIVE-SPAN TRANSMEMBRANE PROTEIN M83"/>
    <property type="match status" value="1"/>
</dbReference>
<feature type="transmembrane region" description="Helical" evidence="8">
    <location>
        <begin position="892"/>
        <end position="914"/>
    </location>
</feature>
<evidence type="ECO:0000256" key="6">
    <source>
        <dbReference type="ARBA" id="ARBA00023136"/>
    </source>
</evidence>
<keyword evidence="7" id="KW-0245">EGF-like domain</keyword>
<keyword evidence="7" id="KW-1015">Disulfide bond</keyword>
<accession>W8AJT0</accession>
<keyword evidence="5 8" id="KW-1133">Transmembrane helix</keyword>
<evidence type="ECO:0000256" key="3">
    <source>
        <dbReference type="ARBA" id="ARBA00022475"/>
    </source>
</evidence>
<feature type="disulfide bond" evidence="7">
    <location>
        <begin position="758"/>
        <end position="767"/>
    </location>
</feature>
<comment type="subcellular location">
    <subcellularLocation>
        <location evidence="1">Cell membrane</location>
        <topology evidence="1">Multi-pass membrane protein</topology>
    </subcellularLocation>
</comment>
<reference evidence="10" key="2">
    <citation type="journal article" date="2014" name="BMC Genomics">
        <title>A genomic perspective to assessing quality of mass-reared SIT flies used in Mediterranean fruit fly (Ceratitis capitata) eradication in California.</title>
        <authorList>
            <person name="Calla B."/>
            <person name="Hall B."/>
            <person name="Hou S."/>
            <person name="Geib S.M."/>
        </authorList>
    </citation>
    <scope>NUCLEOTIDE SEQUENCE</scope>
</reference>
<sequence length="982" mass="111276">MRWGNAVSCNMRKFETVIWPNFLCDTNMSIQRCSLTKGLLILLIIATYHQNSNCDAHVSIHQRSAEEDYFSNDMEQDTTKQLLVPKDHKLVERLPLNILQKYTSYKDVSILHFRVPKDTRTAAFAFKAYEETKSSFRPKCKPKSVEVHLKPKSYPVISPENITFPKYFLPAEQRCKAYSLHFQSNEEQQHILIDSPNFGDWYAVAFISWTDPNNDRIEQQGLASSCDTFLLAELSILRSLPPILYDGLVQNDVLTLCNDSNTDPGSEIIYKFYAPRYIESATAVFSIAEACNECPAIAFSIQSNAFPMSINNDNESEADCSVQKLHVIKPNEAEDVTLNFYVQPESWHYIRLEFVKNKTIQNVAAQLNGSLPIQIETVLNNEENEADCQQIKYNLQINLQTSPSSSHNESHENDSNLNLTTNIMDIDNLPSNESLINRIAIEWLPKKFRNIDFYPLLRQTYREFFTFDYDLMPDENGTVPMVLNLTSAEPVGFAFELGDVYDIGGTLSFAISMKPEIESDATEFKNILSLNNDKRENIPNFGKESSKEGTSSSSNQTIIVCMHLTEPALPIWPDKCQYGTDLLPASSIVNNTDLSSSTGIIHIPFPESGQWYITMALYCNGLATARRATPIDNIKQFLKLNINYLYKMNQTCACSSDTIKYAKCIASTDCLASMNETEILAVKDCFLDPKCTPDYLDLSREFENQLKLATAQNIALKNCNTSLVFTISSSPCVVGRCGRFGRCYHYMSGGFVFSTCVCTKGYRGWDCTEDSQVPSSISILTASLLLILSNLLFLPSIYISVRRNYYTEATTYFFAMFFSIFYHACDSGEEEYSFCLVKLGVLQFCDFYCGLLSIWVTLIAMSGVRQQFVSVLHIFGAILLAFGTELNKQSLWVFLAPALTGIIIISTSWGIRCFSSRKWYPLPRYLAIYLPLGAILVIVGLICYAFLQTKQNYYIIHSIWHILMALSILCLLPSRKYLISKC</sequence>
<evidence type="ECO:0000256" key="4">
    <source>
        <dbReference type="ARBA" id="ARBA00022692"/>
    </source>
</evidence>
<dbReference type="Pfam" id="PF12036">
    <property type="entry name" value="DUF3522"/>
    <property type="match status" value="1"/>
</dbReference>
<feature type="transmembrane region" description="Helical" evidence="8">
    <location>
        <begin position="868"/>
        <end position="886"/>
    </location>
</feature>
<dbReference type="PROSITE" id="PS50026">
    <property type="entry name" value="EGF_3"/>
    <property type="match status" value="1"/>
</dbReference>
<feature type="transmembrane region" description="Helical" evidence="8">
    <location>
        <begin position="953"/>
        <end position="972"/>
    </location>
</feature>
<feature type="transmembrane region" description="Helical" evidence="8">
    <location>
        <begin position="836"/>
        <end position="861"/>
    </location>
</feature>
<dbReference type="InterPro" id="IPR000742">
    <property type="entry name" value="EGF"/>
</dbReference>
<keyword evidence="3" id="KW-1003">Cell membrane</keyword>
<keyword evidence="6 8" id="KW-0472">Membrane</keyword>
<evidence type="ECO:0000256" key="1">
    <source>
        <dbReference type="ARBA" id="ARBA00004651"/>
    </source>
</evidence>
<comment type="similarity">
    <text evidence="2">Belongs to the TMEM8 family.</text>
</comment>
<dbReference type="GO" id="GO:0005886">
    <property type="term" value="C:plasma membrane"/>
    <property type="evidence" value="ECO:0007669"/>
    <property type="project" value="UniProtKB-SubCell"/>
</dbReference>
<dbReference type="EMBL" id="GAMC01017680">
    <property type="protein sequence ID" value="JAB88875.1"/>
    <property type="molecule type" value="mRNA"/>
</dbReference>
<evidence type="ECO:0000256" key="8">
    <source>
        <dbReference type="SAM" id="Phobius"/>
    </source>
</evidence>
<reference evidence="10" key="1">
    <citation type="submission" date="2013-07" db="EMBL/GenBank/DDBJ databases">
        <authorList>
            <person name="Geib S."/>
        </authorList>
    </citation>
    <scope>NUCLEOTIDE SEQUENCE</scope>
</reference>